<protein>
    <submittedName>
        <fullName evidence="3">TfoX/Sxy family protein</fullName>
    </submittedName>
</protein>
<evidence type="ECO:0000313" key="3">
    <source>
        <dbReference type="EMBL" id="MEZ0493235.1"/>
    </source>
</evidence>
<dbReference type="Gene3D" id="3.30.1460.30">
    <property type="entry name" value="YgaC/TfoX-N like chaperone"/>
    <property type="match status" value="1"/>
</dbReference>
<name>A0ABV4I3I8_9ACTN</name>
<keyword evidence="4" id="KW-1185">Reference proteome</keyword>
<evidence type="ECO:0000313" key="4">
    <source>
        <dbReference type="Proteomes" id="UP001566476"/>
    </source>
</evidence>
<dbReference type="EMBL" id="JBGGTQ010000006">
    <property type="protein sequence ID" value="MEZ0493235.1"/>
    <property type="molecule type" value="Genomic_DNA"/>
</dbReference>
<sequence length="129" mass="13810">MAHDTEVAERVRDALAGRQVREVRMFGGLAFMVDDRMVVCVSAGGADLLVRVHPDSDAQHLRRPGARRAEMGAGRPMGEGWIAVEEPGIAGEEDFARWMAAALEFHASGSGGTGGRSKRTGASPRRRPA</sequence>
<dbReference type="Pfam" id="PF04993">
    <property type="entry name" value="TfoX_N"/>
    <property type="match status" value="1"/>
</dbReference>
<reference evidence="3 4" key="1">
    <citation type="submission" date="2024-07" db="EMBL/GenBank/DDBJ databases">
        <authorList>
            <person name="Thanompreechachai J."/>
            <person name="Duangmal K."/>
        </authorList>
    </citation>
    <scope>NUCLEOTIDE SEQUENCE [LARGE SCALE GENOMIC DNA]</scope>
    <source>
        <strain evidence="3 4">TBRC 1896</strain>
    </source>
</reference>
<feature type="region of interest" description="Disordered" evidence="1">
    <location>
        <begin position="107"/>
        <end position="129"/>
    </location>
</feature>
<feature type="compositionally biased region" description="Basic residues" evidence="1">
    <location>
        <begin position="116"/>
        <end position="129"/>
    </location>
</feature>
<accession>A0ABV4I3I8</accession>
<dbReference type="Proteomes" id="UP001566476">
    <property type="component" value="Unassembled WGS sequence"/>
</dbReference>
<organism evidence="3 4">
    <name type="scientific">Kineococcus mangrovi</name>
    <dbReference type="NCBI Taxonomy" id="1660183"/>
    <lineage>
        <taxon>Bacteria</taxon>
        <taxon>Bacillati</taxon>
        <taxon>Actinomycetota</taxon>
        <taxon>Actinomycetes</taxon>
        <taxon>Kineosporiales</taxon>
        <taxon>Kineosporiaceae</taxon>
        <taxon>Kineococcus</taxon>
    </lineage>
</organism>
<gene>
    <name evidence="3" type="ORF">AB2L28_13415</name>
</gene>
<comment type="caution">
    <text evidence="3">The sequence shown here is derived from an EMBL/GenBank/DDBJ whole genome shotgun (WGS) entry which is preliminary data.</text>
</comment>
<evidence type="ECO:0000256" key="1">
    <source>
        <dbReference type="SAM" id="MobiDB-lite"/>
    </source>
</evidence>
<evidence type="ECO:0000259" key="2">
    <source>
        <dbReference type="Pfam" id="PF04993"/>
    </source>
</evidence>
<proteinExistence type="predicted"/>
<dbReference type="RefSeq" id="WP_370719484.1">
    <property type="nucleotide sequence ID" value="NZ_JBGGTQ010000006.1"/>
</dbReference>
<dbReference type="SUPFAM" id="SSF159894">
    <property type="entry name" value="YgaC/TfoX-N like"/>
    <property type="match status" value="1"/>
</dbReference>
<dbReference type="InterPro" id="IPR007076">
    <property type="entry name" value="TfoX_N"/>
</dbReference>
<feature type="domain" description="TfoX N-terminal" evidence="2">
    <location>
        <begin position="19"/>
        <end position="105"/>
    </location>
</feature>